<feature type="transmembrane region" description="Helical" evidence="6">
    <location>
        <begin position="189"/>
        <end position="210"/>
    </location>
</feature>
<keyword evidence="2 6" id="KW-0812">Transmembrane</keyword>
<keyword evidence="4 6" id="KW-0472">Membrane</keyword>
<feature type="transmembrane region" description="Helical" evidence="6">
    <location>
        <begin position="297"/>
        <end position="315"/>
    </location>
</feature>
<dbReference type="EMBL" id="QTQV01000028">
    <property type="protein sequence ID" value="RQT06940.1"/>
    <property type="molecule type" value="Genomic_DNA"/>
</dbReference>
<dbReference type="InterPro" id="IPR051788">
    <property type="entry name" value="MFS_Transporter"/>
</dbReference>
<evidence type="ECO:0000256" key="1">
    <source>
        <dbReference type="ARBA" id="ARBA00004141"/>
    </source>
</evidence>
<evidence type="ECO:0000256" key="4">
    <source>
        <dbReference type="ARBA" id="ARBA00023136"/>
    </source>
</evidence>
<feature type="transmembrane region" description="Helical" evidence="6">
    <location>
        <begin position="321"/>
        <end position="343"/>
    </location>
</feature>
<dbReference type="GO" id="GO:0016020">
    <property type="term" value="C:membrane"/>
    <property type="evidence" value="ECO:0007669"/>
    <property type="project" value="UniProtKB-SubCell"/>
</dbReference>
<dbReference type="AlphaFoldDB" id="A0A3N8P741"/>
<dbReference type="SUPFAM" id="SSF103473">
    <property type="entry name" value="MFS general substrate transporter"/>
    <property type="match status" value="1"/>
</dbReference>
<protein>
    <submittedName>
        <fullName evidence="7">MFS transporter</fullName>
    </submittedName>
</protein>
<feature type="transmembrane region" description="Helical" evidence="6">
    <location>
        <begin position="164"/>
        <end position="183"/>
    </location>
</feature>
<organism evidence="7 8">
    <name type="scientific">Burkholderia contaminans</name>
    <dbReference type="NCBI Taxonomy" id="488447"/>
    <lineage>
        <taxon>Bacteria</taxon>
        <taxon>Pseudomonadati</taxon>
        <taxon>Pseudomonadota</taxon>
        <taxon>Betaproteobacteria</taxon>
        <taxon>Burkholderiales</taxon>
        <taxon>Burkholderiaceae</taxon>
        <taxon>Burkholderia</taxon>
        <taxon>Burkholderia cepacia complex</taxon>
    </lineage>
</organism>
<reference evidence="7 8" key="1">
    <citation type="submission" date="2018-08" db="EMBL/GenBank/DDBJ databases">
        <title>Comparative analysis of Burkholderia isolates from Puerto Rico.</title>
        <authorList>
            <person name="Hall C."/>
            <person name="Sahl J."/>
            <person name="Wagner D."/>
        </authorList>
    </citation>
    <scope>NUCLEOTIDE SEQUENCE [LARGE SCALE GENOMIC DNA]</scope>
    <source>
        <strain evidence="7 8">Bp9025</strain>
    </source>
</reference>
<feature type="transmembrane region" description="Helical" evidence="6">
    <location>
        <begin position="37"/>
        <end position="57"/>
    </location>
</feature>
<comment type="subcellular location">
    <subcellularLocation>
        <location evidence="1">Membrane</location>
        <topology evidence="1">Multi-pass membrane protein</topology>
    </subcellularLocation>
</comment>
<dbReference type="CDD" id="cd17393">
    <property type="entry name" value="MFS_MosC_like"/>
    <property type="match status" value="1"/>
</dbReference>
<proteinExistence type="predicted"/>
<dbReference type="Gene3D" id="1.20.1250.20">
    <property type="entry name" value="MFS general substrate transporter like domains"/>
    <property type="match status" value="1"/>
</dbReference>
<comment type="caution">
    <text evidence="7">The sequence shown here is derived from an EMBL/GenBank/DDBJ whole genome shotgun (WGS) entry which is preliminary data.</text>
</comment>
<feature type="transmembrane region" description="Helical" evidence="6">
    <location>
        <begin position="230"/>
        <end position="249"/>
    </location>
</feature>
<evidence type="ECO:0000313" key="8">
    <source>
        <dbReference type="Proteomes" id="UP000277921"/>
    </source>
</evidence>
<evidence type="ECO:0000256" key="5">
    <source>
        <dbReference type="SAM" id="MobiDB-lite"/>
    </source>
</evidence>
<feature type="transmembrane region" description="Helical" evidence="6">
    <location>
        <begin position="124"/>
        <end position="143"/>
    </location>
</feature>
<evidence type="ECO:0000256" key="3">
    <source>
        <dbReference type="ARBA" id="ARBA00022989"/>
    </source>
</evidence>
<feature type="transmembrane region" description="Helical" evidence="6">
    <location>
        <begin position="261"/>
        <end position="285"/>
    </location>
</feature>
<feature type="transmembrane region" description="Helical" evidence="6">
    <location>
        <begin position="69"/>
        <end position="89"/>
    </location>
</feature>
<sequence>MSVIVSESSSPESSSPFAAPPDAHRVLSLPARQRARAASMALFFVAGMMFASWGVHVPTVRDKFALSPGLLSIALFAVAVGSIAAMLTIARWIARVGSRTACLAGGLVMSACAALILVVPDYPLLLAVLALFGFSMATLDVAMNAEASAVEIAIGRPIMSSLHGMFSVGGMAGAAAGGALLSAGMAPAVHLALAAATSATVLVVASPAVLPHVPHHEHTHGGGNRWRSPALWMLGGIALVALIAEGAMYDWATVYMRDVVVASPALASAAYAAFSGGMAIARFAGDAVRARFGAPQLVFASASLACAGMIGALLLPYSATVLTGFTLMGLGLANMMPVLFAAAARVKGIHAAEGLAHVAGLAYFGMLFGPVVIGAVAQASNLTIGLSVVALCAALVAAVAPKVLARLKI</sequence>
<name>A0A3N8P741_9BURK</name>
<feature type="transmembrane region" description="Helical" evidence="6">
    <location>
        <begin position="355"/>
        <end position="376"/>
    </location>
</feature>
<gene>
    <name evidence="7" type="ORF">DF051_33165</name>
</gene>
<dbReference type="PANTHER" id="PTHR23514:SF13">
    <property type="entry name" value="INNER MEMBRANE PROTEIN YBJJ"/>
    <property type="match status" value="1"/>
</dbReference>
<dbReference type="InterPro" id="IPR011701">
    <property type="entry name" value="MFS"/>
</dbReference>
<feature type="transmembrane region" description="Helical" evidence="6">
    <location>
        <begin position="101"/>
        <end position="118"/>
    </location>
</feature>
<feature type="compositionally biased region" description="Low complexity" evidence="5">
    <location>
        <begin position="1"/>
        <end position="16"/>
    </location>
</feature>
<dbReference type="InterPro" id="IPR036259">
    <property type="entry name" value="MFS_trans_sf"/>
</dbReference>
<evidence type="ECO:0000256" key="6">
    <source>
        <dbReference type="SAM" id="Phobius"/>
    </source>
</evidence>
<accession>A0A3N8P741</accession>
<dbReference type="GO" id="GO:0022857">
    <property type="term" value="F:transmembrane transporter activity"/>
    <property type="evidence" value="ECO:0007669"/>
    <property type="project" value="InterPro"/>
</dbReference>
<dbReference type="PANTHER" id="PTHR23514">
    <property type="entry name" value="BYPASS OF STOP CODON PROTEIN 6"/>
    <property type="match status" value="1"/>
</dbReference>
<feature type="region of interest" description="Disordered" evidence="5">
    <location>
        <begin position="1"/>
        <end position="20"/>
    </location>
</feature>
<dbReference type="Proteomes" id="UP000277921">
    <property type="component" value="Unassembled WGS sequence"/>
</dbReference>
<keyword evidence="3 6" id="KW-1133">Transmembrane helix</keyword>
<feature type="transmembrane region" description="Helical" evidence="6">
    <location>
        <begin position="382"/>
        <end position="405"/>
    </location>
</feature>
<evidence type="ECO:0000313" key="7">
    <source>
        <dbReference type="EMBL" id="RQT06940.1"/>
    </source>
</evidence>
<evidence type="ECO:0000256" key="2">
    <source>
        <dbReference type="ARBA" id="ARBA00022692"/>
    </source>
</evidence>
<dbReference type="Pfam" id="PF07690">
    <property type="entry name" value="MFS_1"/>
    <property type="match status" value="1"/>
</dbReference>